<sequence>MSTHRSPRIDRLTAERLLRGETAGPDQLAELLAAAAAPRGELSGEEAAVAAFREAHLVPALQQRKQSMIKTALLKFVTLKVAAAALSATAVGGVALATGTGHLPESLGGPVPSARPTATHDIGKAHVAGDDPTNVFPSPSPSLSRSPSASRSPSPSLVGLCRAYQAGAGDNPGKALENPAFTHLITVAGGRDKVAAYCADRLKTRGKAPASRPTGGPKDHPNGKPEDHPSGPPKPDKTGGPSH</sequence>
<keyword evidence="2" id="KW-1133">Transmembrane helix</keyword>
<feature type="region of interest" description="Disordered" evidence="1">
    <location>
        <begin position="203"/>
        <end position="243"/>
    </location>
</feature>
<evidence type="ECO:0000313" key="4">
    <source>
        <dbReference type="Proteomes" id="UP000622547"/>
    </source>
</evidence>
<feature type="compositionally biased region" description="Basic and acidic residues" evidence="1">
    <location>
        <begin position="217"/>
        <end position="237"/>
    </location>
</feature>
<keyword evidence="2" id="KW-0812">Transmembrane</keyword>
<gene>
    <name evidence="3" type="ORF">Pph01_47790</name>
</gene>
<keyword evidence="4" id="KW-1185">Reference proteome</keyword>
<comment type="caution">
    <text evidence="3">The sequence shown here is derived from an EMBL/GenBank/DDBJ whole genome shotgun (WGS) entry which is preliminary data.</text>
</comment>
<feature type="region of interest" description="Disordered" evidence="1">
    <location>
        <begin position="123"/>
        <end position="156"/>
    </location>
</feature>
<evidence type="ECO:0000256" key="2">
    <source>
        <dbReference type="SAM" id="Phobius"/>
    </source>
</evidence>
<dbReference type="EMBL" id="BOOP01000021">
    <property type="protein sequence ID" value="GII39776.1"/>
    <property type="molecule type" value="Genomic_DNA"/>
</dbReference>
<dbReference type="AlphaFoldDB" id="A0A8J3U812"/>
<keyword evidence="2" id="KW-0472">Membrane</keyword>
<organism evidence="3 4">
    <name type="scientific">Planotetraspora phitsanulokensis</name>
    <dbReference type="NCBI Taxonomy" id="575192"/>
    <lineage>
        <taxon>Bacteria</taxon>
        <taxon>Bacillati</taxon>
        <taxon>Actinomycetota</taxon>
        <taxon>Actinomycetes</taxon>
        <taxon>Streptosporangiales</taxon>
        <taxon>Streptosporangiaceae</taxon>
        <taxon>Planotetraspora</taxon>
    </lineage>
</organism>
<dbReference type="Proteomes" id="UP000622547">
    <property type="component" value="Unassembled WGS sequence"/>
</dbReference>
<dbReference type="RefSeq" id="WP_204075337.1">
    <property type="nucleotide sequence ID" value="NZ_BAABHI010000032.1"/>
</dbReference>
<proteinExistence type="predicted"/>
<reference evidence="3 4" key="1">
    <citation type="submission" date="2021-01" db="EMBL/GenBank/DDBJ databases">
        <title>Whole genome shotgun sequence of Planotetraspora phitsanulokensis NBRC 104273.</title>
        <authorList>
            <person name="Komaki H."/>
            <person name="Tamura T."/>
        </authorList>
    </citation>
    <scope>NUCLEOTIDE SEQUENCE [LARGE SCALE GENOMIC DNA]</scope>
    <source>
        <strain evidence="3 4">NBRC 104273</strain>
    </source>
</reference>
<accession>A0A8J3U812</accession>
<feature type="transmembrane region" description="Helical" evidence="2">
    <location>
        <begin position="72"/>
        <end position="97"/>
    </location>
</feature>
<protein>
    <submittedName>
        <fullName evidence="3">Uncharacterized protein</fullName>
    </submittedName>
</protein>
<feature type="compositionally biased region" description="Low complexity" evidence="1">
    <location>
        <begin position="141"/>
        <end position="156"/>
    </location>
</feature>
<name>A0A8J3U812_9ACTN</name>
<evidence type="ECO:0000256" key="1">
    <source>
        <dbReference type="SAM" id="MobiDB-lite"/>
    </source>
</evidence>
<evidence type="ECO:0000313" key="3">
    <source>
        <dbReference type="EMBL" id="GII39776.1"/>
    </source>
</evidence>